<feature type="transmembrane region" description="Helical" evidence="1">
    <location>
        <begin position="43"/>
        <end position="59"/>
    </location>
</feature>
<feature type="transmembrane region" description="Helical" evidence="1">
    <location>
        <begin position="20"/>
        <end position="37"/>
    </location>
</feature>
<dbReference type="EMBL" id="CP123498">
    <property type="protein sequence ID" value="WGL96797.1"/>
    <property type="molecule type" value="Genomic_DNA"/>
</dbReference>
<evidence type="ECO:0000313" key="3">
    <source>
        <dbReference type="Proteomes" id="UP001177597"/>
    </source>
</evidence>
<protein>
    <submittedName>
        <fullName evidence="2">Uncharacterized protein</fullName>
    </submittedName>
</protein>
<evidence type="ECO:0000313" key="2">
    <source>
        <dbReference type="EMBL" id="WGL96797.1"/>
    </source>
</evidence>
<feature type="transmembrane region" description="Helical" evidence="1">
    <location>
        <begin position="66"/>
        <end position="84"/>
    </location>
</feature>
<accession>A0AA95K9B8</accession>
<reference evidence="2" key="1">
    <citation type="submission" date="2023-04" db="EMBL/GenBank/DDBJ databases">
        <title>Genome dynamics across the evolutionary transition to endosymbiosis.</title>
        <authorList>
            <person name="Siozios S."/>
            <person name="Nadal-Jimenez P."/>
            <person name="Azagi T."/>
            <person name="Sprong H."/>
            <person name="Frost C.L."/>
            <person name="Parratt S.R."/>
            <person name="Taylor G."/>
            <person name="Brettell L."/>
            <person name="Lew K.C."/>
            <person name="Croft L."/>
            <person name="King K.C."/>
            <person name="Brockhurst M.A."/>
            <person name="Hypsa V."/>
            <person name="Novakova E."/>
            <person name="Darby A.C."/>
            <person name="Hurst G.D.D."/>
        </authorList>
    </citation>
    <scope>NUCLEOTIDE SEQUENCE</scope>
    <source>
        <strain evidence="2">AIh</strain>
    </source>
</reference>
<dbReference type="RefSeq" id="WP_280630197.1">
    <property type="nucleotide sequence ID" value="NZ_CP123498.1"/>
</dbReference>
<feature type="transmembrane region" description="Helical" evidence="1">
    <location>
        <begin position="104"/>
        <end position="129"/>
    </location>
</feature>
<dbReference type="AlphaFoldDB" id="A0AA95K9B8"/>
<keyword evidence="1" id="KW-0812">Transmembrane</keyword>
<keyword evidence="1" id="KW-1133">Transmembrane helix</keyword>
<proteinExistence type="predicted"/>
<gene>
    <name evidence="2" type="ORF">QE207_09830</name>
</gene>
<evidence type="ECO:0000256" key="1">
    <source>
        <dbReference type="SAM" id="Phobius"/>
    </source>
</evidence>
<organism evidence="2 3">
    <name type="scientific">Arsenophonus nasoniae</name>
    <name type="common">son-killer infecting Nasonia vitripennis</name>
    <dbReference type="NCBI Taxonomy" id="638"/>
    <lineage>
        <taxon>Bacteria</taxon>
        <taxon>Pseudomonadati</taxon>
        <taxon>Pseudomonadota</taxon>
        <taxon>Gammaproteobacteria</taxon>
        <taxon>Enterobacterales</taxon>
        <taxon>Morganellaceae</taxon>
        <taxon>Arsenophonus</taxon>
    </lineage>
</organism>
<name>A0AA95K9B8_9GAMM</name>
<dbReference type="Proteomes" id="UP001177597">
    <property type="component" value="Chromosome"/>
</dbReference>
<keyword evidence="1" id="KW-0472">Membrane</keyword>
<sequence>MKKLIKHFIKNKIANNEYFLPKIILLFITFSFIHCGLGYQAKFIYTIGVVAFLIFINRVKFLYISFVWIFTIISTIYLPITILYGPPSFNILASLFYTNKDEAIQFLSLIPYYYLFIFFINFIFGNFLFTIKN</sequence>